<reference evidence="1" key="1">
    <citation type="submission" date="2021-04" db="EMBL/GenBank/DDBJ databases">
        <title>Pseudonocardia sp. nov., isolated from sandy soil of mangrove forest.</title>
        <authorList>
            <person name="Zan Z."/>
            <person name="Huang R."/>
            <person name="Liu W."/>
        </authorList>
    </citation>
    <scope>NUCLEOTIDE SEQUENCE</scope>
    <source>
        <strain evidence="1">S2-4</strain>
    </source>
</reference>
<accession>A0ABT0ZWM4</accession>
<dbReference type="RefSeq" id="WP_252436781.1">
    <property type="nucleotide sequence ID" value="NZ_JAGSOV010000017.1"/>
</dbReference>
<name>A0ABT0ZWM4_9PSEU</name>
<gene>
    <name evidence="1" type="ORF">KDL28_08215</name>
</gene>
<evidence type="ECO:0000313" key="1">
    <source>
        <dbReference type="EMBL" id="MCO1655039.1"/>
    </source>
</evidence>
<evidence type="ECO:0000313" key="2">
    <source>
        <dbReference type="Proteomes" id="UP001165283"/>
    </source>
</evidence>
<protein>
    <submittedName>
        <fullName evidence="1">Uncharacterized protein</fullName>
    </submittedName>
</protein>
<sequence length="46" mass="4695">MCIARSAPAVEALPRRTALLGALAGAGLPRSTACSTSRWMDVDGHG</sequence>
<dbReference type="Proteomes" id="UP001165283">
    <property type="component" value="Unassembled WGS sequence"/>
</dbReference>
<comment type="caution">
    <text evidence="1">The sequence shown here is derived from an EMBL/GenBank/DDBJ whole genome shotgun (WGS) entry which is preliminary data.</text>
</comment>
<organism evidence="1 2">
    <name type="scientific">Pseudonocardia humida</name>
    <dbReference type="NCBI Taxonomy" id="2800819"/>
    <lineage>
        <taxon>Bacteria</taxon>
        <taxon>Bacillati</taxon>
        <taxon>Actinomycetota</taxon>
        <taxon>Actinomycetes</taxon>
        <taxon>Pseudonocardiales</taxon>
        <taxon>Pseudonocardiaceae</taxon>
        <taxon>Pseudonocardia</taxon>
    </lineage>
</organism>
<dbReference type="EMBL" id="JAGSOV010000017">
    <property type="protein sequence ID" value="MCO1655039.1"/>
    <property type="molecule type" value="Genomic_DNA"/>
</dbReference>
<proteinExistence type="predicted"/>
<keyword evidence="2" id="KW-1185">Reference proteome</keyword>